<keyword evidence="4 7" id="KW-0812">Transmembrane</keyword>
<dbReference type="Proteomes" id="UP000462760">
    <property type="component" value="Unassembled WGS sequence"/>
</dbReference>
<feature type="domain" description="EamA" evidence="8">
    <location>
        <begin position="11"/>
        <end position="141"/>
    </location>
</feature>
<evidence type="ECO:0000313" key="10">
    <source>
        <dbReference type="Proteomes" id="UP000462760"/>
    </source>
</evidence>
<dbReference type="GO" id="GO:0005886">
    <property type="term" value="C:plasma membrane"/>
    <property type="evidence" value="ECO:0007669"/>
    <property type="project" value="UniProtKB-SubCell"/>
</dbReference>
<dbReference type="AlphaFoldDB" id="A0A844FFR7"/>
<keyword evidence="6 7" id="KW-0472">Membrane</keyword>
<sequence length="293" mass="32887">MEETNKRTSLFADLSLLLVAIIWGSTFVVVKNALEHVTPMYMIAIRFGISSILMILVFFKRFKKTKWSDVKAGFTIGIFLFVAYMAQTIGLQYTTAGKQAFITGTNVVMVPFLYWAINKTRPDKYEIIAAFLCFLGIGFLTFEKNLSMGLGDGLTLLCALFFASHIVSIGYFAEKHDPVLLTIYQFLLTAILSLISASIFEPKITGFTKEAIFPILYLAVFGTLVAYFIQNMAQKYTKSTHAAIILSMESVFGSLFSVLILKEPFTLKFFIGCSAILISIITAETKWDFLKRE</sequence>
<comment type="caution">
    <text evidence="9">The sequence shown here is derived from an EMBL/GenBank/DDBJ whole genome shotgun (WGS) entry which is preliminary data.</text>
</comment>
<feature type="domain" description="EamA" evidence="8">
    <location>
        <begin position="150"/>
        <end position="281"/>
    </location>
</feature>
<evidence type="ECO:0000256" key="4">
    <source>
        <dbReference type="ARBA" id="ARBA00022692"/>
    </source>
</evidence>
<comment type="similarity">
    <text evidence="2">Belongs to the EamA transporter family.</text>
</comment>
<dbReference type="EMBL" id="VULR01000003">
    <property type="protein sequence ID" value="MSS42792.1"/>
    <property type="molecule type" value="Genomic_DNA"/>
</dbReference>
<dbReference type="Gene3D" id="1.10.3730.20">
    <property type="match status" value="1"/>
</dbReference>
<comment type="subcellular location">
    <subcellularLocation>
        <location evidence="1">Cell membrane</location>
        <topology evidence="1">Multi-pass membrane protein</topology>
    </subcellularLocation>
</comment>
<accession>A0A844FFR7</accession>
<feature type="transmembrane region" description="Helical" evidence="7">
    <location>
        <begin position="40"/>
        <end position="59"/>
    </location>
</feature>
<evidence type="ECO:0000256" key="3">
    <source>
        <dbReference type="ARBA" id="ARBA00022475"/>
    </source>
</evidence>
<feature type="transmembrane region" description="Helical" evidence="7">
    <location>
        <begin position="241"/>
        <end position="261"/>
    </location>
</feature>
<evidence type="ECO:0000313" key="9">
    <source>
        <dbReference type="EMBL" id="MSS42792.1"/>
    </source>
</evidence>
<feature type="transmembrane region" description="Helical" evidence="7">
    <location>
        <begin position="99"/>
        <end position="117"/>
    </location>
</feature>
<dbReference type="InterPro" id="IPR051258">
    <property type="entry name" value="Diverse_Substrate_Transporter"/>
</dbReference>
<gene>
    <name evidence="9" type="ORF">FYJ27_03465</name>
</gene>
<proteinExistence type="inferred from homology"/>
<evidence type="ECO:0000259" key="8">
    <source>
        <dbReference type="Pfam" id="PF00892"/>
    </source>
</evidence>
<feature type="transmembrane region" description="Helical" evidence="7">
    <location>
        <begin position="154"/>
        <end position="172"/>
    </location>
</feature>
<feature type="transmembrane region" description="Helical" evidence="7">
    <location>
        <begin position="12"/>
        <end position="34"/>
    </location>
</feature>
<feature type="transmembrane region" description="Helical" evidence="7">
    <location>
        <begin position="179"/>
        <end position="199"/>
    </location>
</feature>
<dbReference type="PANTHER" id="PTHR42920">
    <property type="entry name" value="OS03G0707200 PROTEIN-RELATED"/>
    <property type="match status" value="1"/>
</dbReference>
<feature type="transmembrane region" description="Helical" evidence="7">
    <location>
        <begin position="71"/>
        <end position="93"/>
    </location>
</feature>
<evidence type="ECO:0000256" key="2">
    <source>
        <dbReference type="ARBA" id="ARBA00007362"/>
    </source>
</evidence>
<dbReference type="SUPFAM" id="SSF103481">
    <property type="entry name" value="Multidrug resistance efflux transporter EmrE"/>
    <property type="match status" value="2"/>
</dbReference>
<name>A0A844FFR7_9FIRM</name>
<feature type="transmembrane region" description="Helical" evidence="7">
    <location>
        <begin position="124"/>
        <end position="142"/>
    </location>
</feature>
<keyword evidence="5 7" id="KW-1133">Transmembrane helix</keyword>
<evidence type="ECO:0000256" key="5">
    <source>
        <dbReference type="ARBA" id="ARBA00022989"/>
    </source>
</evidence>
<organism evidence="9 10">
    <name type="scientific">Anaerosalibacter bizertensis</name>
    <dbReference type="NCBI Taxonomy" id="932217"/>
    <lineage>
        <taxon>Bacteria</taxon>
        <taxon>Bacillati</taxon>
        <taxon>Bacillota</taxon>
        <taxon>Tissierellia</taxon>
        <taxon>Tissierellales</taxon>
        <taxon>Sporanaerobacteraceae</taxon>
        <taxon>Anaerosalibacter</taxon>
    </lineage>
</organism>
<keyword evidence="3" id="KW-1003">Cell membrane</keyword>
<dbReference type="PANTHER" id="PTHR42920:SF5">
    <property type="entry name" value="EAMA DOMAIN-CONTAINING PROTEIN"/>
    <property type="match status" value="1"/>
</dbReference>
<evidence type="ECO:0000256" key="6">
    <source>
        <dbReference type="ARBA" id="ARBA00023136"/>
    </source>
</evidence>
<evidence type="ECO:0000256" key="1">
    <source>
        <dbReference type="ARBA" id="ARBA00004651"/>
    </source>
</evidence>
<evidence type="ECO:0000256" key="7">
    <source>
        <dbReference type="SAM" id="Phobius"/>
    </source>
</evidence>
<dbReference type="Pfam" id="PF00892">
    <property type="entry name" value="EamA"/>
    <property type="match status" value="2"/>
</dbReference>
<feature type="transmembrane region" description="Helical" evidence="7">
    <location>
        <begin position="267"/>
        <end position="283"/>
    </location>
</feature>
<dbReference type="OrthoDB" id="9804865at2"/>
<protein>
    <submittedName>
        <fullName evidence="9">DMT family transporter</fullName>
    </submittedName>
</protein>
<dbReference type="InterPro" id="IPR000620">
    <property type="entry name" value="EamA_dom"/>
</dbReference>
<reference evidence="9 10" key="1">
    <citation type="submission" date="2019-08" db="EMBL/GenBank/DDBJ databases">
        <title>In-depth cultivation of the pig gut microbiome towards novel bacterial diversity and tailored functional studies.</title>
        <authorList>
            <person name="Wylensek D."/>
            <person name="Hitch T.C.A."/>
            <person name="Clavel T."/>
        </authorList>
    </citation>
    <scope>NUCLEOTIDE SEQUENCE [LARGE SCALE GENOMIC DNA]</scope>
    <source>
        <strain evidence="9 10">Med78-601-WT-4W-RMD-3</strain>
    </source>
</reference>
<feature type="transmembrane region" description="Helical" evidence="7">
    <location>
        <begin position="211"/>
        <end position="229"/>
    </location>
</feature>
<dbReference type="RefSeq" id="WP_154483204.1">
    <property type="nucleotide sequence ID" value="NZ_JAHLOA010000005.1"/>
</dbReference>
<dbReference type="InterPro" id="IPR037185">
    <property type="entry name" value="EmrE-like"/>
</dbReference>